<proteinExistence type="predicted"/>
<dbReference type="Proteomes" id="UP000192257">
    <property type="component" value="Unassembled WGS sequence"/>
</dbReference>
<dbReference type="RefSeq" id="XP_028878977.1">
    <property type="nucleotide sequence ID" value="XM_029029793.1"/>
</dbReference>
<gene>
    <name evidence="2" type="ORF">TM35_000401780</name>
</gene>
<keyword evidence="3" id="KW-1185">Reference proteome</keyword>
<evidence type="ECO:0008006" key="4">
    <source>
        <dbReference type="Google" id="ProtNLM"/>
    </source>
</evidence>
<reference evidence="2 3" key="1">
    <citation type="submission" date="2017-03" db="EMBL/GenBank/DDBJ databases">
        <title>An alternative strategy for trypanosome survival in the mammalian bloodstream revealed through genome and transcriptome analysis of the ubiquitous bovine parasite Trypanosoma (Megatrypanum) theileri.</title>
        <authorList>
            <person name="Kelly S."/>
            <person name="Ivens A."/>
            <person name="Mott A."/>
            <person name="O'Neill E."/>
            <person name="Emms D."/>
            <person name="Macleod O."/>
            <person name="Voorheis P."/>
            <person name="Matthews J."/>
            <person name="Matthews K."/>
            <person name="Carrington M."/>
        </authorList>
    </citation>
    <scope>NUCLEOTIDE SEQUENCE [LARGE SCALE GENOMIC DNA]</scope>
    <source>
        <strain evidence="2">Edinburgh</strain>
    </source>
</reference>
<feature type="compositionally biased region" description="Basic and acidic residues" evidence="1">
    <location>
        <begin position="14"/>
        <end position="24"/>
    </location>
</feature>
<name>A0A1X0NJY9_9TRYP</name>
<dbReference type="VEuPathDB" id="TriTrypDB:TM35_000401780"/>
<evidence type="ECO:0000256" key="1">
    <source>
        <dbReference type="SAM" id="MobiDB-lite"/>
    </source>
</evidence>
<evidence type="ECO:0000313" key="2">
    <source>
        <dbReference type="EMBL" id="ORC84911.1"/>
    </source>
</evidence>
<comment type="caution">
    <text evidence="2">The sequence shown here is derived from an EMBL/GenBank/DDBJ whole genome shotgun (WGS) entry which is preliminary data.</text>
</comment>
<sequence>MLGNLDYEWDDGDDSSKLVERRTPDPLPPPISVHNNYSNDNNINTQERLIHLHNIIQRSLDRAEIPNRSSDRLQLSPSAFTAFDSTLLSEGGNTYLNCMQQLLLAQFESLGRKDIMLLHSESFRAQQEEFHMGIQHLLRLLCLEGNRTFVPPSTDDFASFAVNGNTVLDERPSTTSAITATNDSINASTCLKNVYALVDMIWQESTGRQVIVLDQINEIGAILQSEAMLRNALMISRESENILNVLEHTSTFLCQTAEMVQQFLQREMEENKKVTSTVINEIDNIQANNSTGDGFEVMPKTFILTSENNEKFTGPQEDNPSCESTIDSLKEMILFDQSTKAAEENIKEPHDLCSSVVSSCDQCLHIDPSPEKYPTIAGNVYRSFAPHVLWQLRFHKFKSGVLRFSKEAPDGKHIRWWTVFNVKDILHLELEDSENCIGEAKPPLYKNDCTFFSVYFKKKSDNATRRVRFCCAKQSETLAWFFALRRSFQMAKSQS</sequence>
<evidence type="ECO:0000313" key="3">
    <source>
        <dbReference type="Proteomes" id="UP000192257"/>
    </source>
</evidence>
<dbReference type="AlphaFoldDB" id="A0A1X0NJY9"/>
<feature type="region of interest" description="Disordered" evidence="1">
    <location>
        <begin position="1"/>
        <end position="29"/>
    </location>
</feature>
<dbReference type="GeneID" id="39989573"/>
<protein>
    <recommendedName>
        <fullName evidence="4">PH domain-containing protein</fullName>
    </recommendedName>
</protein>
<dbReference type="OrthoDB" id="252971at2759"/>
<accession>A0A1X0NJY9</accession>
<organism evidence="2 3">
    <name type="scientific">Trypanosoma theileri</name>
    <dbReference type="NCBI Taxonomy" id="67003"/>
    <lineage>
        <taxon>Eukaryota</taxon>
        <taxon>Discoba</taxon>
        <taxon>Euglenozoa</taxon>
        <taxon>Kinetoplastea</taxon>
        <taxon>Metakinetoplastina</taxon>
        <taxon>Trypanosomatida</taxon>
        <taxon>Trypanosomatidae</taxon>
        <taxon>Trypanosoma</taxon>
    </lineage>
</organism>
<dbReference type="EMBL" id="NBCO01000040">
    <property type="protein sequence ID" value="ORC84911.1"/>
    <property type="molecule type" value="Genomic_DNA"/>
</dbReference>